<organism evidence="2 3">
    <name type="scientific">Pandoravirus inopinatum</name>
    <dbReference type="NCBI Taxonomy" id="1605721"/>
    <lineage>
        <taxon>Viruses</taxon>
        <taxon>Pandoravirus</taxon>
    </lineage>
</organism>
<sequence>MRAVVVVGDDDDEKRWLMPPPPLPTLRHTAPLIADVAAHAQVCTVTKKGANMALAVSSSTSTTSTTMGTSFRTKAADDRPRVMQGAATPTRKRKGSPTAPRVSDGKRYAPSGGPLAHLPPARASPAPPWSGRSRGNGRGRGSGNSSGVGYRALSRGRGRSTANRGRW</sequence>
<name>A0A0B5JE03_9VIRU</name>
<accession>A0A0B5JE03</accession>
<protein>
    <submittedName>
        <fullName evidence="2">Replication factor C large subunit</fullName>
    </submittedName>
</protein>
<evidence type="ECO:0000313" key="2">
    <source>
        <dbReference type="EMBL" id="AJF97992.1"/>
    </source>
</evidence>
<dbReference type="RefSeq" id="YP_009120227.1">
    <property type="nucleotide sequence ID" value="NC_026440.1"/>
</dbReference>
<feature type="compositionally biased region" description="Low complexity" evidence="1">
    <location>
        <begin position="119"/>
        <end position="133"/>
    </location>
</feature>
<dbReference type="KEGG" id="vg:23462909"/>
<feature type="compositionally biased region" description="Gly residues" evidence="1">
    <location>
        <begin position="134"/>
        <end position="146"/>
    </location>
</feature>
<reference evidence="2 3" key="1">
    <citation type="journal article" date="2015" name="Parasitol. Res.">
        <title>Viruses in close associations with free-living amoebae.</title>
        <authorList>
            <person name="Scheid P."/>
        </authorList>
    </citation>
    <scope>NUCLEOTIDE SEQUENCE [LARGE SCALE GENOMIC DNA]</scope>
    <source>
        <strain evidence="2">KlaHel</strain>
    </source>
</reference>
<feature type="compositionally biased region" description="Low complexity" evidence="1">
    <location>
        <begin position="59"/>
        <end position="70"/>
    </location>
</feature>
<dbReference type="Proteomes" id="UP000202511">
    <property type="component" value="Segment"/>
</dbReference>
<dbReference type="GeneID" id="23462909"/>
<dbReference type="EMBL" id="KP136319">
    <property type="protein sequence ID" value="AJF97992.1"/>
    <property type="molecule type" value="Genomic_DNA"/>
</dbReference>
<evidence type="ECO:0000256" key="1">
    <source>
        <dbReference type="SAM" id="MobiDB-lite"/>
    </source>
</evidence>
<proteinExistence type="predicted"/>
<evidence type="ECO:0000313" key="3">
    <source>
        <dbReference type="Proteomes" id="UP000202511"/>
    </source>
</evidence>
<feature type="region of interest" description="Disordered" evidence="1">
    <location>
        <begin position="59"/>
        <end position="167"/>
    </location>
</feature>